<evidence type="ECO:0000256" key="1">
    <source>
        <dbReference type="SAM" id="MobiDB-lite"/>
    </source>
</evidence>
<dbReference type="EnsemblBacteria" id="AAT83816">
    <property type="protein sequence ID" value="AAT83816"/>
    <property type="gene ID" value="PPA2109"/>
</dbReference>
<dbReference type="AlphaFoldDB" id="Q6A5Z7"/>
<evidence type="ECO:0000313" key="3">
    <source>
        <dbReference type="Proteomes" id="UP000000603"/>
    </source>
</evidence>
<dbReference type="HOGENOM" id="CLU_1077131_0_0_11"/>
<proteinExistence type="predicted"/>
<sequence length="258" mass="28487">MIGGSSLPGVGRALPGFILAANYTELSRNAPIRRCERQQRDFLAALDDGQEISTSFDLNLSKERHNFAIRRWTTFTTNDFTYHSPGHRRDSPECRRRRTGPRNGPIPRFSPDVLHEATRCPAARRFTVIVPTCGAMGAVTKPTPVALEMDTTDRKCGAHLAMPVGVISQDWATQLGFDAAAPWRTGALDFTHQATASGHFINARCYTSETERRSVLDSGCTTTTNTARTLLGNDAERLSTLHRLDAFTAVTVPERSRL</sequence>
<gene>
    <name evidence="2" type="ordered locus">PPA2109</name>
</gene>
<organism evidence="2 3">
    <name type="scientific">Cutibacterium acnes (strain DSM 16379 / KPA171202)</name>
    <name type="common">Propionibacterium acnes</name>
    <dbReference type="NCBI Taxonomy" id="267747"/>
    <lineage>
        <taxon>Bacteria</taxon>
        <taxon>Bacillati</taxon>
        <taxon>Actinomycetota</taxon>
        <taxon>Actinomycetes</taxon>
        <taxon>Propionibacteriales</taxon>
        <taxon>Propionibacteriaceae</taxon>
        <taxon>Cutibacterium</taxon>
    </lineage>
</organism>
<dbReference type="eggNOG" id="COG0596">
    <property type="taxonomic scope" value="Bacteria"/>
</dbReference>
<dbReference type="Proteomes" id="UP000000603">
    <property type="component" value="Chromosome"/>
</dbReference>
<feature type="region of interest" description="Disordered" evidence="1">
    <location>
        <begin position="81"/>
        <end position="110"/>
    </location>
</feature>
<accession>Q6A5Z7</accession>
<protein>
    <submittedName>
        <fullName evidence="2">Uncharacterized protein</fullName>
    </submittedName>
</protein>
<dbReference type="KEGG" id="pac:PPA2109"/>
<evidence type="ECO:0000313" key="2">
    <source>
        <dbReference type="EMBL" id="AAT83816.1"/>
    </source>
</evidence>
<dbReference type="EMBL" id="AE017283">
    <property type="protein sequence ID" value="AAT83816.1"/>
    <property type="molecule type" value="Genomic_DNA"/>
</dbReference>
<name>Q6A5Z7_CUTAK</name>
<reference evidence="2 3" key="1">
    <citation type="journal article" date="2004" name="Science">
        <title>The complete genome sequence of Propionibacterium acnes, a commensal of human skin.</title>
        <authorList>
            <person name="Bruggemann H."/>
            <person name="Henne A."/>
            <person name="Hoster F."/>
            <person name="Liesegang H."/>
            <person name="Wiezer A."/>
            <person name="Strittmatter A."/>
            <person name="Hujer S."/>
            <person name="Durre P."/>
            <person name="Gottschalk G."/>
        </authorList>
    </citation>
    <scope>NUCLEOTIDE SEQUENCE [LARGE SCALE GENOMIC DNA]</scope>
    <source>
        <strain evidence="3">DSM 16379 / KPA171202</strain>
    </source>
</reference>